<name>A0A9X7ASF1_BACTU</name>
<gene>
    <name evidence="3" type="ORF">COK72_01600</name>
</gene>
<dbReference type="AlphaFoldDB" id="A0A9X7ASF1"/>
<dbReference type="Proteomes" id="UP000226106">
    <property type="component" value="Unassembled WGS sequence"/>
</dbReference>
<evidence type="ECO:0000313" key="4">
    <source>
        <dbReference type="Proteomes" id="UP000226106"/>
    </source>
</evidence>
<evidence type="ECO:0000256" key="1">
    <source>
        <dbReference type="SAM" id="Coils"/>
    </source>
</evidence>
<sequence>MTKTIKRMEFNAKFYEVEEVNPQFSRAKCRVMYTGDNFNKTIINKDAVEKALPSIYNIPVVGEFSTEKEDFKGHGGKIEITEDDYRMVQTTVPYGVVPESAKVYWEEVEEKNGKKNDYLCIEGIYLWTGRYPEAKKVVDEGKGQSMEIDIKDGNYVSEKDMYDITNFNFQALCILGDDVRPCFESADIKAYSLDRDRFKDELAEMLGELKFSLKPESEETEVSEVKCEKCTQVECICETAEETVVEEVTTEEVTEETVEAVEVVEEVQEEVVEETQEAETETEEVAEVEAEETVVEVQETIEETVEPVAEEVVTGEVVEEVQEVDYQALYTEAQAELERVTTERDNLLTSNTELETFKANVLREKHEASVKELIKNEEFASLEQGDIQDLIDSVHEYSLEQIQSKLYERVGKKLAKFSLQNKTRKDKSIVTLEFSKEEDANESKSAYGGLFDKHLSK</sequence>
<protein>
    <submittedName>
        <fullName evidence="3">Uncharacterized protein</fullName>
    </submittedName>
</protein>
<evidence type="ECO:0000256" key="2">
    <source>
        <dbReference type="SAM" id="MobiDB-lite"/>
    </source>
</evidence>
<proteinExistence type="predicted"/>
<evidence type="ECO:0000313" key="3">
    <source>
        <dbReference type="EMBL" id="PFT50737.1"/>
    </source>
</evidence>
<feature type="coiled-coil region" evidence="1">
    <location>
        <begin position="264"/>
        <end position="291"/>
    </location>
</feature>
<reference evidence="3 4" key="1">
    <citation type="submission" date="2017-09" db="EMBL/GenBank/DDBJ databases">
        <title>Large-scale bioinformatics analysis of Bacillus genomes uncovers conserved roles of natural products in bacterial physiology.</title>
        <authorList>
            <consortium name="Agbiome Team Llc"/>
            <person name="Bleich R.M."/>
            <person name="Grubbs K.J."/>
            <person name="Santa Maria K.C."/>
            <person name="Allen S.E."/>
            <person name="Farag S."/>
            <person name="Shank E.A."/>
            <person name="Bowers A."/>
        </authorList>
    </citation>
    <scope>NUCLEOTIDE SEQUENCE [LARGE SCALE GENOMIC DNA]</scope>
    <source>
        <strain evidence="3 4">AFS065400</strain>
    </source>
</reference>
<accession>A0A9X7ASF1</accession>
<organism evidence="3 4">
    <name type="scientific">Bacillus thuringiensis</name>
    <dbReference type="NCBI Taxonomy" id="1428"/>
    <lineage>
        <taxon>Bacteria</taxon>
        <taxon>Bacillati</taxon>
        <taxon>Bacillota</taxon>
        <taxon>Bacilli</taxon>
        <taxon>Bacillales</taxon>
        <taxon>Bacillaceae</taxon>
        <taxon>Bacillus</taxon>
        <taxon>Bacillus cereus group</taxon>
    </lineage>
</organism>
<feature type="region of interest" description="Disordered" evidence="2">
    <location>
        <begin position="437"/>
        <end position="457"/>
    </location>
</feature>
<dbReference type="RefSeq" id="WP_098640078.1">
    <property type="nucleotide sequence ID" value="NZ_NVCO01000007.1"/>
</dbReference>
<comment type="caution">
    <text evidence="3">The sequence shown here is derived from an EMBL/GenBank/DDBJ whole genome shotgun (WGS) entry which is preliminary data.</text>
</comment>
<keyword evidence="1" id="KW-0175">Coiled coil</keyword>
<dbReference type="EMBL" id="NVCO01000007">
    <property type="protein sequence ID" value="PFT50737.1"/>
    <property type="molecule type" value="Genomic_DNA"/>
</dbReference>